<evidence type="ECO:0000259" key="1">
    <source>
        <dbReference type="PROSITE" id="PS50181"/>
    </source>
</evidence>
<accession>A0AAD8M9X5</accession>
<organism evidence="2 3">
    <name type="scientific">Heracleum sosnowskyi</name>
    <dbReference type="NCBI Taxonomy" id="360622"/>
    <lineage>
        <taxon>Eukaryota</taxon>
        <taxon>Viridiplantae</taxon>
        <taxon>Streptophyta</taxon>
        <taxon>Embryophyta</taxon>
        <taxon>Tracheophyta</taxon>
        <taxon>Spermatophyta</taxon>
        <taxon>Magnoliopsida</taxon>
        <taxon>eudicotyledons</taxon>
        <taxon>Gunneridae</taxon>
        <taxon>Pentapetalae</taxon>
        <taxon>asterids</taxon>
        <taxon>campanulids</taxon>
        <taxon>Apiales</taxon>
        <taxon>Apiaceae</taxon>
        <taxon>Apioideae</taxon>
        <taxon>apioid superclade</taxon>
        <taxon>Tordylieae</taxon>
        <taxon>Tordyliinae</taxon>
        <taxon>Heracleum</taxon>
    </lineage>
</organism>
<dbReference type="PANTHER" id="PTHR31639">
    <property type="entry name" value="F-BOX PROTEIN-LIKE"/>
    <property type="match status" value="1"/>
</dbReference>
<dbReference type="SUPFAM" id="SSF52058">
    <property type="entry name" value="L domain-like"/>
    <property type="match status" value="1"/>
</dbReference>
<evidence type="ECO:0000313" key="2">
    <source>
        <dbReference type="EMBL" id="KAK1367650.1"/>
    </source>
</evidence>
<dbReference type="InterPro" id="IPR001810">
    <property type="entry name" value="F-box_dom"/>
</dbReference>
<dbReference type="InterPro" id="IPR032675">
    <property type="entry name" value="LRR_dom_sf"/>
</dbReference>
<dbReference type="InterPro" id="IPR036047">
    <property type="entry name" value="F-box-like_dom_sf"/>
</dbReference>
<dbReference type="SUPFAM" id="SSF81383">
    <property type="entry name" value="F-box domain"/>
    <property type="match status" value="1"/>
</dbReference>
<dbReference type="SMART" id="SM00256">
    <property type="entry name" value="FBOX"/>
    <property type="match status" value="1"/>
</dbReference>
<sequence length="386" mass="43966">MAGDFPKRQSYALDDDTPSAKRRRLDSKILQLVERSDRITNLPQELLYCILERLSVRDAARTSVLSKQWRRKWGMKNNLVLDNLFFSQLTSKKDKDTHQSAFSRAVEMITLVHQGPLFNFHLYIPPKLDHCTISRWLQHFLNKRIRVLEITFSEKNAYEIPLFACEGLVELKLTTCVLTPLPKLRSFANLIRVTLVDISFCADISFGSQLKELFLHSCTGIQHLGCQFTNDNHLTNLHLRKSEQIEWQWLERTKQLKVLSLALTTVNPNMRMPVNLIKLLGNTPTIRELFLSGYTVEVLGPFHSILKGLAPQIEILKLIGIGFHNVCQISNSLSLIRCLPNLQSLQIVLVPGVKSLNLTVGQRLIKIADSIVGSSMSVLDKSCNQQ</sequence>
<proteinExistence type="predicted"/>
<dbReference type="AlphaFoldDB" id="A0AAD8M9X5"/>
<dbReference type="Gene3D" id="3.80.10.10">
    <property type="entry name" value="Ribonuclease Inhibitor"/>
    <property type="match status" value="1"/>
</dbReference>
<reference evidence="2" key="1">
    <citation type="submission" date="2023-02" db="EMBL/GenBank/DDBJ databases">
        <title>Genome of toxic invasive species Heracleum sosnowskyi carries increased number of genes despite the absence of recent whole-genome duplications.</title>
        <authorList>
            <person name="Schelkunov M."/>
            <person name="Shtratnikova V."/>
            <person name="Makarenko M."/>
            <person name="Klepikova A."/>
            <person name="Omelchenko D."/>
            <person name="Novikova G."/>
            <person name="Obukhova E."/>
            <person name="Bogdanov V."/>
            <person name="Penin A."/>
            <person name="Logacheva M."/>
        </authorList>
    </citation>
    <scope>NUCLEOTIDE SEQUENCE</scope>
    <source>
        <strain evidence="2">Hsosn_3</strain>
        <tissue evidence="2">Leaf</tissue>
    </source>
</reference>
<feature type="domain" description="F-box" evidence="1">
    <location>
        <begin position="36"/>
        <end position="89"/>
    </location>
</feature>
<gene>
    <name evidence="2" type="ORF">POM88_033742</name>
</gene>
<dbReference type="Gene3D" id="1.20.1280.50">
    <property type="match status" value="1"/>
</dbReference>
<evidence type="ECO:0000313" key="3">
    <source>
        <dbReference type="Proteomes" id="UP001237642"/>
    </source>
</evidence>
<dbReference type="Pfam" id="PF00646">
    <property type="entry name" value="F-box"/>
    <property type="match status" value="1"/>
</dbReference>
<name>A0AAD8M9X5_9APIA</name>
<comment type="caution">
    <text evidence="2">The sequence shown here is derived from an EMBL/GenBank/DDBJ whole genome shotgun (WGS) entry which is preliminary data.</text>
</comment>
<protein>
    <recommendedName>
        <fullName evidence="1">F-box domain-containing protein</fullName>
    </recommendedName>
</protein>
<keyword evidence="3" id="KW-1185">Reference proteome</keyword>
<dbReference type="PANTHER" id="PTHR31639:SF312">
    <property type="entry name" value="CYCLIN-LIKE F-BOX"/>
    <property type="match status" value="1"/>
</dbReference>
<dbReference type="EMBL" id="JAUIZM010000008">
    <property type="protein sequence ID" value="KAK1367650.1"/>
    <property type="molecule type" value="Genomic_DNA"/>
</dbReference>
<reference evidence="2" key="2">
    <citation type="submission" date="2023-05" db="EMBL/GenBank/DDBJ databases">
        <authorList>
            <person name="Schelkunov M.I."/>
        </authorList>
    </citation>
    <scope>NUCLEOTIDE SEQUENCE</scope>
    <source>
        <strain evidence="2">Hsosn_3</strain>
        <tissue evidence="2">Leaf</tissue>
    </source>
</reference>
<dbReference type="Proteomes" id="UP001237642">
    <property type="component" value="Unassembled WGS sequence"/>
</dbReference>
<dbReference type="PROSITE" id="PS50181">
    <property type="entry name" value="FBOX"/>
    <property type="match status" value="1"/>
</dbReference>